<dbReference type="InterPro" id="IPR046432">
    <property type="entry name" value="TASOR"/>
</dbReference>
<name>A0AAV7JIX7_9METZ</name>
<dbReference type="Proteomes" id="UP001165289">
    <property type="component" value="Unassembled WGS sequence"/>
</dbReference>
<evidence type="ECO:0000313" key="2">
    <source>
        <dbReference type="Proteomes" id="UP001165289"/>
    </source>
</evidence>
<dbReference type="EMBL" id="JAKMXF010000325">
    <property type="protein sequence ID" value="KAI6648794.1"/>
    <property type="molecule type" value="Genomic_DNA"/>
</dbReference>
<reference evidence="1 2" key="1">
    <citation type="journal article" date="2023" name="BMC Biol.">
        <title>The compact genome of the sponge Oopsacas minuta (Hexactinellida) is lacking key metazoan core genes.</title>
        <authorList>
            <person name="Santini S."/>
            <person name="Schenkelaars Q."/>
            <person name="Jourda C."/>
            <person name="Duchesne M."/>
            <person name="Belahbib H."/>
            <person name="Rocher C."/>
            <person name="Selva M."/>
            <person name="Riesgo A."/>
            <person name="Vervoort M."/>
            <person name="Leys S.P."/>
            <person name="Kodjabachian L."/>
            <person name="Le Bivic A."/>
            <person name="Borchiellini C."/>
            <person name="Claverie J.M."/>
            <person name="Renard E."/>
        </authorList>
    </citation>
    <scope>NUCLEOTIDE SEQUENCE [LARGE SCALE GENOMIC DNA]</scope>
    <source>
        <strain evidence="1">SPO-2</strain>
    </source>
</reference>
<dbReference type="GO" id="GO:0045814">
    <property type="term" value="P:negative regulation of gene expression, epigenetic"/>
    <property type="evidence" value="ECO:0007669"/>
    <property type="project" value="InterPro"/>
</dbReference>
<sequence length="609" mass="68892">MLSPHYVIPKKSIQCLMQELTLSSHRKEITDIFYNSFNRQQQENYHIETVYRIENSDLIKNFLEVRSQLRLSSHPSGLSSSFNYGFIEVSDLQEDLLISSYLFKAELIAKSGVLVRKQPLSSSIYLGSYVNGIFLSLFGDFTSKDKPVSTSSHFIVICKLALTQDCVQWVRPVSDKNEQPPRLPTDKEFGANAYMIGRHLVVGSMCQSHQDPEWVESFEVGLIYLWDHDAQLRPRLPPRHCLPIAVIHYSYHDSKPSPQNDIHTILPINRITTASLYQQSIGSSLQPKNDSVHNIDPLSPAAILFQTDKLPFDALLNKQEIHDKNLSQEVPPLPSHLTDRHALIPLWKKFREATLLASQLWSGLLYNGNHKLCLIKLRTYYPPSFPLHFSEVINIELATSFDLFYKEFPQGLFSVAYPMLSDPKVPSPIVIKNNSIHYAEVCPHGGAAIPILNALISHLQDKTEVAYAYIDDNTCIYFIPTSPLTQHLKITHPSHPNILHALIYRLLPPVLSSSGVSTSPQVLNKSRVVKPIPTHITSRTHCDNHTRNGSLHNGPYPFILQRFPRTTTRTIGTQCSSPPSCQICHCRTSTYVDAACQTSIDEGEEDFHT</sequence>
<comment type="caution">
    <text evidence="1">The sequence shown here is derived from an EMBL/GenBank/DDBJ whole genome shotgun (WGS) entry which is preliminary data.</text>
</comment>
<evidence type="ECO:0000313" key="1">
    <source>
        <dbReference type="EMBL" id="KAI6648794.1"/>
    </source>
</evidence>
<dbReference type="PANTHER" id="PTHR16207">
    <property type="entry name" value="SET DOMAIN-CONTAINING PROTEIN"/>
    <property type="match status" value="1"/>
</dbReference>
<accession>A0AAV7JIX7</accession>
<dbReference type="PANTHER" id="PTHR16207:SF11">
    <property type="entry name" value="SET DOMAIN-CONTAINING PROTEIN"/>
    <property type="match status" value="1"/>
</dbReference>
<gene>
    <name evidence="1" type="ORF">LOD99_7056</name>
</gene>
<dbReference type="AlphaFoldDB" id="A0AAV7JIX7"/>
<protein>
    <submittedName>
        <fullName evidence="1">Uncharacterized protein</fullName>
    </submittedName>
</protein>
<keyword evidence="2" id="KW-1185">Reference proteome</keyword>
<organism evidence="1 2">
    <name type="scientific">Oopsacas minuta</name>
    <dbReference type="NCBI Taxonomy" id="111878"/>
    <lineage>
        <taxon>Eukaryota</taxon>
        <taxon>Metazoa</taxon>
        <taxon>Porifera</taxon>
        <taxon>Hexactinellida</taxon>
        <taxon>Hexasterophora</taxon>
        <taxon>Lyssacinosida</taxon>
        <taxon>Leucopsacidae</taxon>
        <taxon>Oopsacas</taxon>
    </lineage>
</organism>
<proteinExistence type="predicted"/>
<dbReference type="GO" id="GO:0005654">
    <property type="term" value="C:nucleoplasm"/>
    <property type="evidence" value="ECO:0007669"/>
    <property type="project" value="TreeGrafter"/>
</dbReference>